<reference evidence="2" key="1">
    <citation type="submission" date="2024-10" db="EMBL/GenBank/DDBJ databases">
        <authorList>
            <person name="Ryan C."/>
        </authorList>
    </citation>
    <scope>NUCLEOTIDE SEQUENCE [LARGE SCALE GENOMIC DNA]</scope>
</reference>
<dbReference type="Proteomes" id="UP001497457">
    <property type="component" value="Chromosome 8b"/>
</dbReference>
<evidence type="ECO:0000313" key="2">
    <source>
        <dbReference type="EMBL" id="CAL5088316.1"/>
    </source>
</evidence>
<proteinExistence type="predicted"/>
<sequence>MASSSALKLAAAFMLLLCVASDQARPALASSSPLSLDDHQRRVAAGELLLRELVEHDDLAEELGLLEQRQSGGDLGDICPSACQTCLVVCAVTCVLSKVPIACLANCTVSSSCFAKTDVAPVPAVTA</sequence>
<feature type="chain" id="PRO_5044814152" evidence="1">
    <location>
        <begin position="30"/>
        <end position="127"/>
    </location>
</feature>
<gene>
    <name evidence="2" type="ORF">URODEC1_LOCUS112737</name>
</gene>
<evidence type="ECO:0000313" key="3">
    <source>
        <dbReference type="Proteomes" id="UP001497457"/>
    </source>
</evidence>
<accession>A0ABC9G8G9</accession>
<protein>
    <submittedName>
        <fullName evidence="2">Uncharacterized protein</fullName>
    </submittedName>
</protein>
<evidence type="ECO:0000256" key="1">
    <source>
        <dbReference type="SAM" id="SignalP"/>
    </source>
</evidence>
<dbReference type="EMBL" id="OZ075118">
    <property type="protein sequence ID" value="CAL5088316.1"/>
    <property type="molecule type" value="Genomic_DNA"/>
</dbReference>
<dbReference type="AlphaFoldDB" id="A0ABC9G8G9"/>
<keyword evidence="3" id="KW-1185">Reference proteome</keyword>
<keyword evidence="1" id="KW-0732">Signal</keyword>
<organism evidence="2 3">
    <name type="scientific">Urochloa decumbens</name>
    <dbReference type="NCBI Taxonomy" id="240449"/>
    <lineage>
        <taxon>Eukaryota</taxon>
        <taxon>Viridiplantae</taxon>
        <taxon>Streptophyta</taxon>
        <taxon>Embryophyta</taxon>
        <taxon>Tracheophyta</taxon>
        <taxon>Spermatophyta</taxon>
        <taxon>Magnoliopsida</taxon>
        <taxon>Liliopsida</taxon>
        <taxon>Poales</taxon>
        <taxon>Poaceae</taxon>
        <taxon>PACMAD clade</taxon>
        <taxon>Panicoideae</taxon>
        <taxon>Panicodae</taxon>
        <taxon>Paniceae</taxon>
        <taxon>Melinidinae</taxon>
        <taxon>Urochloa</taxon>
    </lineage>
</organism>
<feature type="signal peptide" evidence="1">
    <location>
        <begin position="1"/>
        <end position="29"/>
    </location>
</feature>
<name>A0ABC9G8G9_9POAL</name>